<dbReference type="AlphaFoldDB" id="A0A839RSB9"/>
<accession>A0A839RSB9</accession>
<dbReference type="Proteomes" id="UP000567922">
    <property type="component" value="Unassembled WGS sequence"/>
</dbReference>
<gene>
    <name evidence="1" type="ORF">FHU29_003948</name>
</gene>
<keyword evidence="2" id="KW-1185">Reference proteome</keyword>
<protein>
    <submittedName>
        <fullName evidence="1">Uncharacterized protein</fullName>
    </submittedName>
</protein>
<reference evidence="1 2" key="1">
    <citation type="submission" date="2020-08" db="EMBL/GenBank/DDBJ databases">
        <title>Sequencing the genomes of 1000 actinobacteria strains.</title>
        <authorList>
            <person name="Klenk H.-P."/>
        </authorList>
    </citation>
    <scope>NUCLEOTIDE SEQUENCE [LARGE SCALE GENOMIC DNA]</scope>
    <source>
        <strain evidence="1 2">DSM 45258</strain>
    </source>
</reference>
<comment type="caution">
    <text evidence="1">The sequence shown here is derived from an EMBL/GenBank/DDBJ whole genome shotgun (WGS) entry which is preliminary data.</text>
</comment>
<dbReference type="EMBL" id="JACHWS010000004">
    <property type="protein sequence ID" value="MBB3039460.1"/>
    <property type="molecule type" value="Genomic_DNA"/>
</dbReference>
<dbReference type="RefSeq" id="WP_013808995.1">
    <property type="nucleotide sequence ID" value="NZ_BDDI01000001.1"/>
</dbReference>
<proteinExistence type="predicted"/>
<dbReference type="OrthoDB" id="4737969at2"/>
<evidence type="ECO:0000313" key="1">
    <source>
        <dbReference type="EMBL" id="MBB3039460.1"/>
    </source>
</evidence>
<evidence type="ECO:0000313" key="2">
    <source>
        <dbReference type="Proteomes" id="UP000567922"/>
    </source>
</evidence>
<organism evidence="1 2">
    <name type="scientific">Hoyosella altamirensis</name>
    <dbReference type="NCBI Taxonomy" id="616997"/>
    <lineage>
        <taxon>Bacteria</taxon>
        <taxon>Bacillati</taxon>
        <taxon>Actinomycetota</taxon>
        <taxon>Actinomycetes</taxon>
        <taxon>Mycobacteriales</taxon>
        <taxon>Hoyosellaceae</taxon>
        <taxon>Hoyosella</taxon>
    </lineage>
</organism>
<name>A0A839RSB9_9ACTN</name>
<sequence length="60" mass="6935">MAEYRIINSSKEVVESTKLHDATEAVEWFRNNLPNGADAYRLEVQTDQGDWEMLDETEST</sequence>